<accession>A0A2A2TD55</accession>
<evidence type="ECO:0000256" key="1">
    <source>
        <dbReference type="SAM" id="Phobius"/>
    </source>
</evidence>
<evidence type="ECO:0000313" key="2">
    <source>
        <dbReference type="EMBL" id="PAX51349.1"/>
    </source>
</evidence>
<feature type="transmembrane region" description="Helical" evidence="1">
    <location>
        <begin position="7"/>
        <end position="29"/>
    </location>
</feature>
<gene>
    <name evidence="2" type="ORF">CK510_25245</name>
</gene>
<sequence>MSQKKDNVILLLSLLITLGLIGLGAWWFFKISGAKIDNISSEQQNSCCFFQLSKQLQPVT</sequence>
<proteinExistence type="predicted"/>
<organism evidence="2 3">
    <name type="scientific">Brunnivagina elsteri CCALA 953</name>
    <dbReference type="NCBI Taxonomy" id="987040"/>
    <lineage>
        <taxon>Bacteria</taxon>
        <taxon>Bacillati</taxon>
        <taxon>Cyanobacteriota</taxon>
        <taxon>Cyanophyceae</taxon>
        <taxon>Nostocales</taxon>
        <taxon>Calotrichaceae</taxon>
        <taxon>Brunnivagina</taxon>
    </lineage>
</organism>
<keyword evidence="1" id="KW-0472">Membrane</keyword>
<keyword evidence="1" id="KW-1133">Transmembrane helix</keyword>
<keyword evidence="3" id="KW-1185">Reference proteome</keyword>
<reference evidence="2 3" key="1">
    <citation type="submission" date="2017-08" db="EMBL/GenBank/DDBJ databases">
        <title>Draft genome sequence of filamentous cyanobacterium Calothrix elsteri CCALA 953.</title>
        <authorList>
            <person name="Gagunashvili A.N."/>
            <person name="Elster J."/>
            <person name="Andresson O.S."/>
        </authorList>
    </citation>
    <scope>NUCLEOTIDE SEQUENCE [LARGE SCALE GENOMIC DNA]</scope>
    <source>
        <strain evidence="2 3">CCALA 953</strain>
    </source>
</reference>
<dbReference type="EMBL" id="NTFS01000412">
    <property type="protein sequence ID" value="PAX51349.1"/>
    <property type="molecule type" value="Genomic_DNA"/>
</dbReference>
<comment type="caution">
    <text evidence="2">The sequence shown here is derived from an EMBL/GenBank/DDBJ whole genome shotgun (WGS) entry which is preliminary data.</text>
</comment>
<keyword evidence="1" id="KW-0812">Transmembrane</keyword>
<name>A0A2A2TD55_9CYAN</name>
<dbReference type="AlphaFoldDB" id="A0A2A2TD55"/>
<dbReference type="Proteomes" id="UP000218238">
    <property type="component" value="Unassembled WGS sequence"/>
</dbReference>
<protein>
    <submittedName>
        <fullName evidence="2">Uncharacterized protein</fullName>
    </submittedName>
</protein>
<evidence type="ECO:0000313" key="3">
    <source>
        <dbReference type="Proteomes" id="UP000218238"/>
    </source>
</evidence>